<name>A0ABD2PJH7_9PLAT</name>
<dbReference type="AlphaFoldDB" id="A0ABD2PJH7"/>
<sequence>MHFLMIEGKQVEVKAMEPQTPARSTQSFLMTPTSRFFQQQQSLRPMRHKYGLSEPFYGWNQWSTSANSYPNSAAAPAAAFHHHNGSLNSSIWTSQGASWPDSSAFEQHHQHPHSSWNGNTESHHNGWSAAPSVVPGAVAGGGGKGRDVGASGDGGGSQLGGEWRNEFAATFCDPGGTGNVVEEQ</sequence>
<evidence type="ECO:0000256" key="1">
    <source>
        <dbReference type="SAM" id="MobiDB-lite"/>
    </source>
</evidence>
<organism evidence="2 3">
    <name type="scientific">Cichlidogyrus casuarinus</name>
    <dbReference type="NCBI Taxonomy" id="1844966"/>
    <lineage>
        <taxon>Eukaryota</taxon>
        <taxon>Metazoa</taxon>
        <taxon>Spiralia</taxon>
        <taxon>Lophotrochozoa</taxon>
        <taxon>Platyhelminthes</taxon>
        <taxon>Monogenea</taxon>
        <taxon>Monopisthocotylea</taxon>
        <taxon>Dactylogyridea</taxon>
        <taxon>Ancyrocephalidae</taxon>
        <taxon>Cichlidogyrus</taxon>
    </lineage>
</organism>
<comment type="caution">
    <text evidence="2">The sequence shown here is derived from an EMBL/GenBank/DDBJ whole genome shotgun (WGS) entry which is preliminary data.</text>
</comment>
<keyword evidence="3" id="KW-1185">Reference proteome</keyword>
<proteinExistence type="predicted"/>
<feature type="region of interest" description="Disordered" evidence="1">
    <location>
        <begin position="97"/>
        <end position="161"/>
    </location>
</feature>
<evidence type="ECO:0000313" key="2">
    <source>
        <dbReference type="EMBL" id="KAL3307610.1"/>
    </source>
</evidence>
<reference evidence="2 3" key="1">
    <citation type="submission" date="2024-11" db="EMBL/GenBank/DDBJ databases">
        <title>Adaptive evolution of stress response genes in parasites aligns with host niche diversity.</title>
        <authorList>
            <person name="Hahn C."/>
            <person name="Resl P."/>
        </authorList>
    </citation>
    <scope>NUCLEOTIDE SEQUENCE [LARGE SCALE GENOMIC DNA]</scope>
    <source>
        <strain evidence="2">EGGRZ-B1_66</strain>
        <tissue evidence="2">Body</tissue>
    </source>
</reference>
<dbReference type="Proteomes" id="UP001626550">
    <property type="component" value="Unassembled WGS sequence"/>
</dbReference>
<accession>A0ABD2PJH7</accession>
<evidence type="ECO:0000313" key="3">
    <source>
        <dbReference type="Proteomes" id="UP001626550"/>
    </source>
</evidence>
<protein>
    <submittedName>
        <fullName evidence="2">Uncharacterized protein</fullName>
    </submittedName>
</protein>
<gene>
    <name evidence="2" type="ORF">Ciccas_013873</name>
</gene>
<feature type="compositionally biased region" description="Low complexity" evidence="1">
    <location>
        <begin position="128"/>
        <end position="137"/>
    </location>
</feature>
<dbReference type="EMBL" id="JBJKFK010006931">
    <property type="protein sequence ID" value="KAL3307610.1"/>
    <property type="molecule type" value="Genomic_DNA"/>
</dbReference>